<organism evidence="6 7">
    <name type="scientific">Bacillus salacetis</name>
    <dbReference type="NCBI Taxonomy" id="2315464"/>
    <lineage>
        <taxon>Bacteria</taxon>
        <taxon>Bacillati</taxon>
        <taxon>Bacillota</taxon>
        <taxon>Bacilli</taxon>
        <taxon>Bacillales</taxon>
        <taxon>Bacillaceae</taxon>
        <taxon>Bacillus</taxon>
    </lineage>
</organism>
<dbReference type="PANTHER" id="PTHR39181:SF1">
    <property type="entry name" value="TYROSINE-PROTEIN PHOSPHATASE YWQE"/>
    <property type="match status" value="1"/>
</dbReference>
<comment type="catalytic activity">
    <reaction evidence="4 5">
        <text>O-phospho-L-tyrosyl-[protein] + H2O = L-tyrosyl-[protein] + phosphate</text>
        <dbReference type="Rhea" id="RHEA:10684"/>
        <dbReference type="Rhea" id="RHEA-COMP:10136"/>
        <dbReference type="Rhea" id="RHEA-COMP:20101"/>
        <dbReference type="ChEBI" id="CHEBI:15377"/>
        <dbReference type="ChEBI" id="CHEBI:43474"/>
        <dbReference type="ChEBI" id="CHEBI:46858"/>
        <dbReference type="ChEBI" id="CHEBI:61978"/>
        <dbReference type="EC" id="3.1.3.48"/>
    </reaction>
</comment>
<dbReference type="EC" id="3.1.3.48" evidence="5"/>
<dbReference type="PIRSF" id="PIRSF016557">
    <property type="entry name" value="Caps_synth_CpsB"/>
    <property type="match status" value="1"/>
</dbReference>
<dbReference type="PANTHER" id="PTHR39181">
    <property type="entry name" value="TYROSINE-PROTEIN PHOSPHATASE YWQE"/>
    <property type="match status" value="1"/>
</dbReference>
<comment type="similarity">
    <text evidence="1 5">Belongs to the metallo-dependent hydrolases superfamily. CpsB/CapC family.</text>
</comment>
<dbReference type="GO" id="GO:0004725">
    <property type="term" value="F:protein tyrosine phosphatase activity"/>
    <property type="evidence" value="ECO:0007669"/>
    <property type="project" value="UniProtKB-UniRule"/>
</dbReference>
<dbReference type="RefSeq" id="WP_119546066.1">
    <property type="nucleotide sequence ID" value="NZ_QXIR01000006.1"/>
</dbReference>
<evidence type="ECO:0000313" key="6">
    <source>
        <dbReference type="EMBL" id="RIW36062.1"/>
    </source>
</evidence>
<evidence type="ECO:0000256" key="2">
    <source>
        <dbReference type="ARBA" id="ARBA00022801"/>
    </source>
</evidence>
<dbReference type="OrthoDB" id="9788539at2"/>
<protein>
    <recommendedName>
        <fullName evidence="5">Tyrosine-protein phosphatase</fullName>
        <ecNumber evidence="5">3.1.3.48</ecNumber>
    </recommendedName>
</protein>
<dbReference type="SUPFAM" id="SSF89550">
    <property type="entry name" value="PHP domain-like"/>
    <property type="match status" value="1"/>
</dbReference>
<proteinExistence type="inferred from homology"/>
<dbReference type="EMBL" id="QXIR01000006">
    <property type="protein sequence ID" value="RIW36062.1"/>
    <property type="molecule type" value="Genomic_DNA"/>
</dbReference>
<sequence length="255" mass="28471">MIDIHSHILPGVDDGAPDFTHSIAMAQQAVKEGIKTMIATPHHLDGKYTNPGRLIRERVAELNQRIEEENVPVKILSGQEIRIFGELADELSGTELLTLGETGPYVLIELPSSQVPRYTEQLLFDIQLKGYIPVIAHPERNQEIIENPGQLYNLVKKGAYSQVTALSVAGGFGKKIQKFSLSLIEHNLSHFIASDAHNTRTRPFKMAQALDVIEKKFGSGMVYQLVENAELMVEGSMAYKEDPRKVRQKKILGIF</sequence>
<evidence type="ECO:0000256" key="1">
    <source>
        <dbReference type="ARBA" id="ARBA00005750"/>
    </source>
</evidence>
<dbReference type="Pfam" id="PF19567">
    <property type="entry name" value="CpsB_CapC"/>
    <property type="match status" value="1"/>
</dbReference>
<reference evidence="6 7" key="1">
    <citation type="submission" date="2018-09" db="EMBL/GenBank/DDBJ databases">
        <title>Bacillus saliacetes sp. nov., isolated from Thai shrimp paste (Ka-pi).</title>
        <authorList>
            <person name="Daroonpunt R."/>
            <person name="Tanasupawat S."/>
            <person name="Yiamsombut S."/>
        </authorList>
    </citation>
    <scope>NUCLEOTIDE SEQUENCE [LARGE SCALE GENOMIC DNA]</scope>
    <source>
        <strain evidence="6 7">SKP7-4</strain>
    </source>
</reference>
<keyword evidence="7" id="KW-1185">Reference proteome</keyword>
<dbReference type="Gene3D" id="3.20.20.140">
    <property type="entry name" value="Metal-dependent hydrolases"/>
    <property type="match status" value="1"/>
</dbReference>
<accession>A0A3A1R5P3</accession>
<keyword evidence="2 5" id="KW-0378">Hydrolase</keyword>
<evidence type="ECO:0000256" key="5">
    <source>
        <dbReference type="PIRNR" id="PIRNR016557"/>
    </source>
</evidence>
<dbReference type="InterPro" id="IPR016195">
    <property type="entry name" value="Pol/histidinol_Pase-like"/>
</dbReference>
<dbReference type="AlphaFoldDB" id="A0A3A1R5P3"/>
<dbReference type="Proteomes" id="UP000265801">
    <property type="component" value="Unassembled WGS sequence"/>
</dbReference>
<keyword evidence="3 5" id="KW-0904">Protein phosphatase</keyword>
<gene>
    <name evidence="6" type="ORF">D3H55_06280</name>
</gene>
<evidence type="ECO:0000256" key="4">
    <source>
        <dbReference type="ARBA" id="ARBA00051722"/>
    </source>
</evidence>
<evidence type="ECO:0000256" key="3">
    <source>
        <dbReference type="ARBA" id="ARBA00022912"/>
    </source>
</evidence>
<evidence type="ECO:0000313" key="7">
    <source>
        <dbReference type="Proteomes" id="UP000265801"/>
    </source>
</evidence>
<dbReference type="InterPro" id="IPR016667">
    <property type="entry name" value="Caps_polysacc_synth_CpsB/CapC"/>
</dbReference>
<name>A0A3A1R5P3_9BACI</name>
<dbReference type="GO" id="GO:0030145">
    <property type="term" value="F:manganese ion binding"/>
    <property type="evidence" value="ECO:0007669"/>
    <property type="project" value="UniProtKB-UniRule"/>
</dbReference>
<comment type="caution">
    <text evidence="6">The sequence shown here is derived from an EMBL/GenBank/DDBJ whole genome shotgun (WGS) entry which is preliminary data.</text>
</comment>